<dbReference type="RefSeq" id="WP_381497844.1">
    <property type="nucleotide sequence ID" value="NZ_JBHUOM010000002.1"/>
</dbReference>
<proteinExistence type="predicted"/>
<gene>
    <name evidence="2" type="ORF">ACFS25_06695</name>
</gene>
<dbReference type="SUPFAM" id="SSF141673">
    <property type="entry name" value="MOSC N-terminal domain-like"/>
    <property type="match status" value="1"/>
</dbReference>
<reference evidence="3" key="1">
    <citation type="journal article" date="2019" name="Int. J. Syst. Evol. Microbiol.">
        <title>The Global Catalogue of Microorganisms (GCM) 10K type strain sequencing project: providing services to taxonomists for standard genome sequencing and annotation.</title>
        <authorList>
            <consortium name="The Broad Institute Genomics Platform"/>
            <consortium name="The Broad Institute Genome Sequencing Center for Infectious Disease"/>
            <person name="Wu L."/>
            <person name="Ma J."/>
        </authorList>
    </citation>
    <scope>NUCLEOTIDE SEQUENCE [LARGE SCALE GENOMIC DNA]</scope>
    <source>
        <strain evidence="3">KCTC 52490</strain>
    </source>
</reference>
<evidence type="ECO:0000313" key="3">
    <source>
        <dbReference type="Proteomes" id="UP001597512"/>
    </source>
</evidence>
<name>A0ABW6AFN0_9BACT</name>
<dbReference type="InterPro" id="IPR005302">
    <property type="entry name" value="MoCF_Sase_C"/>
</dbReference>
<protein>
    <submittedName>
        <fullName evidence="2">MOSC domain-containing protein</fullName>
    </submittedName>
</protein>
<dbReference type="EMBL" id="JBHUOM010000002">
    <property type="protein sequence ID" value="MFD2933463.1"/>
    <property type="molecule type" value="Genomic_DNA"/>
</dbReference>
<dbReference type="InterPro" id="IPR011037">
    <property type="entry name" value="Pyrv_Knase-like_insert_dom_sf"/>
</dbReference>
<comment type="caution">
    <text evidence="2">The sequence shown here is derived from an EMBL/GenBank/DDBJ whole genome shotgun (WGS) entry which is preliminary data.</text>
</comment>
<evidence type="ECO:0000259" key="1">
    <source>
        <dbReference type="PROSITE" id="PS51340"/>
    </source>
</evidence>
<dbReference type="Pfam" id="PF03473">
    <property type="entry name" value="MOSC"/>
    <property type="match status" value="1"/>
</dbReference>
<feature type="domain" description="MOSC" evidence="1">
    <location>
        <begin position="125"/>
        <end position="278"/>
    </location>
</feature>
<dbReference type="PANTHER" id="PTHR14237">
    <property type="entry name" value="MOLYBDOPTERIN COFACTOR SULFURASE MOSC"/>
    <property type="match status" value="1"/>
</dbReference>
<dbReference type="Proteomes" id="UP001597512">
    <property type="component" value="Unassembled WGS sequence"/>
</dbReference>
<dbReference type="Pfam" id="PF03476">
    <property type="entry name" value="MOSC_N"/>
    <property type="match status" value="1"/>
</dbReference>
<dbReference type="SUPFAM" id="SSF50800">
    <property type="entry name" value="PK beta-barrel domain-like"/>
    <property type="match status" value="1"/>
</dbReference>
<keyword evidence="3" id="KW-1185">Reference proteome</keyword>
<dbReference type="InterPro" id="IPR005303">
    <property type="entry name" value="MOCOS_middle"/>
</dbReference>
<accession>A0ABW6AFN0</accession>
<dbReference type="PANTHER" id="PTHR14237:SF19">
    <property type="entry name" value="MITOCHONDRIAL AMIDOXIME REDUCING COMPONENT 1"/>
    <property type="match status" value="1"/>
</dbReference>
<evidence type="ECO:0000313" key="2">
    <source>
        <dbReference type="EMBL" id="MFD2933463.1"/>
    </source>
</evidence>
<dbReference type="PROSITE" id="PS51340">
    <property type="entry name" value="MOSC"/>
    <property type="match status" value="1"/>
</dbReference>
<sequence length="295" mass="33512">MTISELRIYPIKSLSGISVNETVVEEKGFRYDRRFMLVSPMGDFITQRTNHHMALIDVAIHDDTLRVWHRHHPEDVLELPLTIHEQTGDSTPTRETMLVNIWDDKDVAALTVSEEADQWFTKFLEKPCRLVFMPDTTHRPVDPAYARQKDTVSFADGYPYLLIGQASLDNLNQRLAEPISMIRFRPNIVVADSLPNEEDAWTHFRVGGIDFFGVKPCARCVLTTIDPETGQQGKEPLRTLATYRQWKHKILFGQNVLAKPTGESILGKLHVGQSIEVVSRQEPWLAPPVATMSGV</sequence>
<organism evidence="2 3">
    <name type="scientific">Spirosoma flavum</name>
    <dbReference type="NCBI Taxonomy" id="2048557"/>
    <lineage>
        <taxon>Bacteria</taxon>
        <taxon>Pseudomonadati</taxon>
        <taxon>Bacteroidota</taxon>
        <taxon>Cytophagia</taxon>
        <taxon>Cytophagales</taxon>
        <taxon>Cytophagaceae</taxon>
        <taxon>Spirosoma</taxon>
    </lineage>
</organism>